<dbReference type="Pfam" id="PF00005">
    <property type="entry name" value="ABC_tran"/>
    <property type="match status" value="1"/>
</dbReference>
<feature type="compositionally biased region" description="Polar residues" evidence="5">
    <location>
        <begin position="333"/>
        <end position="342"/>
    </location>
</feature>
<dbReference type="GO" id="GO:0055085">
    <property type="term" value="P:transmembrane transport"/>
    <property type="evidence" value="ECO:0007669"/>
    <property type="project" value="UniProtKB-ARBA"/>
</dbReference>
<feature type="region of interest" description="Disordered" evidence="5">
    <location>
        <begin position="322"/>
        <end position="342"/>
    </location>
</feature>
<dbReference type="SMART" id="SM00382">
    <property type="entry name" value="AAA"/>
    <property type="match status" value="1"/>
</dbReference>
<dbReference type="InterPro" id="IPR017871">
    <property type="entry name" value="ABC_transporter-like_CS"/>
</dbReference>
<dbReference type="PROSITE" id="PS00211">
    <property type="entry name" value="ABC_TRANSPORTER_1"/>
    <property type="match status" value="1"/>
</dbReference>
<sequence length="342" mass="37238">MRLLEVENLKVHFPLASGQSVRAVDGVSFSVDEGASFGIVGESGSGKSTTAQALMRLVDPVEGAMRLGDHNLSGLQGESLRLARKTIQMVFQDPFSSLNPRLRAGQAVREPLDLMGIGTKAEREAKVDEMFAAVGLHPDAKRLFPHQFSGGQRQRLCIARAMVTEPRVVVCDEPVSALDVAIQAQILNLLKGLQRDKKLTYVFISHDLAVVQNICTHVAVMYLGEFVETGPVAEIFANAKHPYTWSLMAAALSPDDRDRDRDRFTVSGEPPSPINPPKGCRFAGRCPFAQNICVTKRPELTKVAGKHRVACHFSETLTPPLAELAAKQRPKNKVTSTPGTPP</sequence>
<dbReference type="InterPro" id="IPR027417">
    <property type="entry name" value="P-loop_NTPase"/>
</dbReference>
<evidence type="ECO:0000256" key="4">
    <source>
        <dbReference type="ARBA" id="ARBA00022840"/>
    </source>
</evidence>
<dbReference type="AlphaFoldDB" id="A0A4R5ELY0"/>
<gene>
    <name evidence="7" type="ORF">E1B25_16445</name>
</gene>
<evidence type="ECO:0000313" key="7">
    <source>
        <dbReference type="EMBL" id="TDE35552.1"/>
    </source>
</evidence>
<dbReference type="Pfam" id="PF08352">
    <property type="entry name" value="oligo_HPY"/>
    <property type="match status" value="1"/>
</dbReference>
<dbReference type="Gene3D" id="3.40.50.300">
    <property type="entry name" value="P-loop containing nucleotide triphosphate hydrolases"/>
    <property type="match status" value="1"/>
</dbReference>
<reference evidence="7 8" key="1">
    <citation type="submission" date="2019-03" db="EMBL/GenBank/DDBJ databases">
        <authorList>
            <person name="Zhang S."/>
        </authorList>
    </citation>
    <scope>NUCLEOTIDE SEQUENCE [LARGE SCALE GENOMIC DNA]</scope>
    <source>
        <strain evidence="7 8">S4J41</strain>
    </source>
</reference>
<evidence type="ECO:0000259" key="6">
    <source>
        <dbReference type="PROSITE" id="PS50893"/>
    </source>
</evidence>
<dbReference type="Proteomes" id="UP000294662">
    <property type="component" value="Unassembled WGS sequence"/>
</dbReference>
<evidence type="ECO:0000256" key="3">
    <source>
        <dbReference type="ARBA" id="ARBA00022741"/>
    </source>
</evidence>
<dbReference type="GO" id="GO:0016887">
    <property type="term" value="F:ATP hydrolysis activity"/>
    <property type="evidence" value="ECO:0007669"/>
    <property type="project" value="InterPro"/>
</dbReference>
<dbReference type="InterPro" id="IPR003439">
    <property type="entry name" value="ABC_transporter-like_ATP-bd"/>
</dbReference>
<evidence type="ECO:0000313" key="8">
    <source>
        <dbReference type="Proteomes" id="UP000294662"/>
    </source>
</evidence>
<dbReference type="InterPro" id="IPR050319">
    <property type="entry name" value="ABC_transp_ATP-bind"/>
</dbReference>
<dbReference type="NCBIfam" id="TIGR01727">
    <property type="entry name" value="oligo_HPY"/>
    <property type="match status" value="1"/>
</dbReference>
<dbReference type="PANTHER" id="PTHR43776">
    <property type="entry name" value="TRANSPORT ATP-BINDING PROTEIN"/>
    <property type="match status" value="1"/>
</dbReference>
<dbReference type="OrthoDB" id="9802264at2"/>
<comment type="caution">
    <text evidence="7">The sequence shown here is derived from an EMBL/GenBank/DDBJ whole genome shotgun (WGS) entry which is preliminary data.</text>
</comment>
<comment type="subcellular location">
    <subcellularLocation>
        <location evidence="1">Cell inner membrane</location>
        <topology evidence="1">Peripheral membrane protein</topology>
    </subcellularLocation>
</comment>
<keyword evidence="2" id="KW-0813">Transport</keyword>
<feature type="compositionally biased region" description="Basic and acidic residues" evidence="5">
    <location>
        <begin position="254"/>
        <end position="264"/>
    </location>
</feature>
<keyword evidence="4 7" id="KW-0067">ATP-binding</keyword>
<keyword evidence="3" id="KW-0547">Nucleotide-binding</keyword>
<evidence type="ECO:0000256" key="2">
    <source>
        <dbReference type="ARBA" id="ARBA00022448"/>
    </source>
</evidence>
<dbReference type="EMBL" id="SMFP01000012">
    <property type="protein sequence ID" value="TDE35552.1"/>
    <property type="molecule type" value="Genomic_DNA"/>
</dbReference>
<dbReference type="GO" id="GO:0005524">
    <property type="term" value="F:ATP binding"/>
    <property type="evidence" value="ECO:0007669"/>
    <property type="project" value="UniProtKB-KW"/>
</dbReference>
<dbReference type="SUPFAM" id="SSF52540">
    <property type="entry name" value="P-loop containing nucleoside triphosphate hydrolases"/>
    <property type="match status" value="1"/>
</dbReference>
<dbReference type="CDD" id="cd03257">
    <property type="entry name" value="ABC_NikE_OppD_transporters"/>
    <property type="match status" value="1"/>
</dbReference>
<dbReference type="InterPro" id="IPR003593">
    <property type="entry name" value="AAA+_ATPase"/>
</dbReference>
<evidence type="ECO:0000256" key="5">
    <source>
        <dbReference type="SAM" id="MobiDB-lite"/>
    </source>
</evidence>
<evidence type="ECO:0000256" key="1">
    <source>
        <dbReference type="ARBA" id="ARBA00004417"/>
    </source>
</evidence>
<dbReference type="GO" id="GO:0005886">
    <property type="term" value="C:plasma membrane"/>
    <property type="evidence" value="ECO:0007669"/>
    <property type="project" value="UniProtKB-SubCell"/>
</dbReference>
<dbReference type="FunFam" id="3.40.50.300:FF:000016">
    <property type="entry name" value="Oligopeptide ABC transporter ATP-binding component"/>
    <property type="match status" value="1"/>
</dbReference>
<dbReference type="GO" id="GO:0015833">
    <property type="term" value="P:peptide transport"/>
    <property type="evidence" value="ECO:0007669"/>
    <property type="project" value="InterPro"/>
</dbReference>
<feature type="domain" description="ABC transporter" evidence="6">
    <location>
        <begin position="4"/>
        <end position="248"/>
    </location>
</feature>
<dbReference type="InterPro" id="IPR013563">
    <property type="entry name" value="Oligopep_ABC_C"/>
</dbReference>
<organism evidence="7 8">
    <name type="scientific">Antarcticimicrobium sediminis</name>
    <dbReference type="NCBI Taxonomy" id="2546227"/>
    <lineage>
        <taxon>Bacteria</taxon>
        <taxon>Pseudomonadati</taxon>
        <taxon>Pseudomonadota</taxon>
        <taxon>Alphaproteobacteria</taxon>
        <taxon>Rhodobacterales</taxon>
        <taxon>Paracoccaceae</taxon>
        <taxon>Antarcticimicrobium</taxon>
    </lineage>
</organism>
<feature type="region of interest" description="Disordered" evidence="5">
    <location>
        <begin position="254"/>
        <end position="278"/>
    </location>
</feature>
<dbReference type="RefSeq" id="WP_132830617.1">
    <property type="nucleotide sequence ID" value="NZ_SMFP01000012.1"/>
</dbReference>
<name>A0A4R5ELY0_9RHOB</name>
<keyword evidence="8" id="KW-1185">Reference proteome</keyword>
<accession>A0A4R5ELY0</accession>
<protein>
    <submittedName>
        <fullName evidence="7">ABC transporter ATP-binding protein</fullName>
    </submittedName>
</protein>
<proteinExistence type="predicted"/>
<dbReference type="PROSITE" id="PS50893">
    <property type="entry name" value="ABC_TRANSPORTER_2"/>
    <property type="match status" value="1"/>
</dbReference>